<dbReference type="Gene3D" id="3.40.50.720">
    <property type="entry name" value="NAD(P)-binding Rossmann-like Domain"/>
    <property type="match status" value="1"/>
</dbReference>
<evidence type="ECO:0000256" key="2">
    <source>
        <dbReference type="ARBA" id="ARBA00022857"/>
    </source>
</evidence>
<comment type="caution">
    <text evidence="5">The sequence shown here is derived from an EMBL/GenBank/DDBJ whole genome shotgun (WGS) entry which is preliminary data.</text>
</comment>
<evidence type="ECO:0000259" key="4">
    <source>
        <dbReference type="Pfam" id="PF05368"/>
    </source>
</evidence>
<protein>
    <submittedName>
        <fullName evidence="5">NAD(P)-binding protein</fullName>
    </submittedName>
</protein>
<dbReference type="AlphaFoldDB" id="A0AAW0ELA2"/>
<evidence type="ECO:0000256" key="1">
    <source>
        <dbReference type="ARBA" id="ARBA00006328"/>
    </source>
</evidence>
<keyword evidence="3" id="KW-0560">Oxidoreductase</keyword>
<comment type="similarity">
    <text evidence="1">Belongs to the NmrA-type oxidoreductase family.</text>
</comment>
<proteinExistence type="inferred from homology"/>
<keyword evidence="6" id="KW-1185">Reference proteome</keyword>
<dbReference type="InterPro" id="IPR036291">
    <property type="entry name" value="NAD(P)-bd_dom_sf"/>
</dbReference>
<dbReference type="PANTHER" id="PTHR42748">
    <property type="entry name" value="NITROGEN METABOLITE REPRESSION PROTEIN NMRA FAMILY MEMBER"/>
    <property type="match status" value="1"/>
</dbReference>
<sequence length="319" mass="34333">MAVSKLTTAPLAVIVGITGKQGGSVARALIASERPYRLRGLSRDVTKPAAQDFSKQGVEMVHVTLSVDKAEDAYNAFAGADIAFTMTNWNEYLDKEKEIAVGKLLVDAAKAANVKMLIWSSLPSHTEISQGRFSLAQFTDSKAAVEVYARASGAPLAVAMPGFWSGNIAGAFYALKRQGDGSSYTFEMPFPGTTRVPLSDTANDFGLYVQAQIERGELGVGSEVRAGTMISMDEIVEEFARVSGKTIVYKEVELDAWLEAFPSIPIKGILAPALGDMYRTFGAVGFFGGKLPTDPEILARKPRTWKEIAELIPKEALPA</sequence>
<dbReference type="EMBL" id="JAWWNJ010000001">
    <property type="protein sequence ID" value="KAK7065078.1"/>
    <property type="molecule type" value="Genomic_DNA"/>
</dbReference>
<dbReference type="Gene3D" id="3.90.25.10">
    <property type="entry name" value="UDP-galactose 4-epimerase, domain 1"/>
    <property type="match status" value="1"/>
</dbReference>
<dbReference type="InterPro" id="IPR051164">
    <property type="entry name" value="NmrA-like_oxidored"/>
</dbReference>
<evidence type="ECO:0000313" key="6">
    <source>
        <dbReference type="Proteomes" id="UP001362999"/>
    </source>
</evidence>
<dbReference type="Pfam" id="PF05368">
    <property type="entry name" value="NmrA"/>
    <property type="match status" value="1"/>
</dbReference>
<dbReference type="GO" id="GO:0016491">
    <property type="term" value="F:oxidoreductase activity"/>
    <property type="evidence" value="ECO:0007669"/>
    <property type="project" value="UniProtKB-KW"/>
</dbReference>
<accession>A0AAW0ELA2</accession>
<reference evidence="5 6" key="1">
    <citation type="journal article" date="2024" name="J Genomics">
        <title>Draft genome sequencing and assembly of Favolaschia claudopus CIRM-BRFM 2984 isolated from oak limbs.</title>
        <authorList>
            <person name="Navarro D."/>
            <person name="Drula E."/>
            <person name="Chaduli D."/>
            <person name="Cazenave R."/>
            <person name="Ahrendt S."/>
            <person name="Wang J."/>
            <person name="Lipzen A."/>
            <person name="Daum C."/>
            <person name="Barry K."/>
            <person name="Grigoriev I.V."/>
            <person name="Favel A."/>
            <person name="Rosso M.N."/>
            <person name="Martin F."/>
        </authorList>
    </citation>
    <scope>NUCLEOTIDE SEQUENCE [LARGE SCALE GENOMIC DNA]</scope>
    <source>
        <strain evidence="5 6">CIRM-BRFM 2984</strain>
    </source>
</reference>
<organism evidence="5 6">
    <name type="scientific">Favolaschia claudopus</name>
    <dbReference type="NCBI Taxonomy" id="2862362"/>
    <lineage>
        <taxon>Eukaryota</taxon>
        <taxon>Fungi</taxon>
        <taxon>Dikarya</taxon>
        <taxon>Basidiomycota</taxon>
        <taxon>Agaricomycotina</taxon>
        <taxon>Agaricomycetes</taxon>
        <taxon>Agaricomycetidae</taxon>
        <taxon>Agaricales</taxon>
        <taxon>Marasmiineae</taxon>
        <taxon>Mycenaceae</taxon>
        <taxon>Favolaschia</taxon>
    </lineage>
</organism>
<keyword evidence="2" id="KW-0521">NADP</keyword>
<dbReference type="Proteomes" id="UP001362999">
    <property type="component" value="Unassembled WGS sequence"/>
</dbReference>
<dbReference type="SUPFAM" id="SSF51735">
    <property type="entry name" value="NAD(P)-binding Rossmann-fold domains"/>
    <property type="match status" value="1"/>
</dbReference>
<name>A0AAW0ELA2_9AGAR</name>
<gene>
    <name evidence="5" type="ORF">R3P38DRAFT_2595475</name>
</gene>
<evidence type="ECO:0000313" key="5">
    <source>
        <dbReference type="EMBL" id="KAK7065078.1"/>
    </source>
</evidence>
<dbReference type="GO" id="GO:0005634">
    <property type="term" value="C:nucleus"/>
    <property type="evidence" value="ECO:0007669"/>
    <property type="project" value="TreeGrafter"/>
</dbReference>
<dbReference type="InterPro" id="IPR008030">
    <property type="entry name" value="NmrA-like"/>
</dbReference>
<feature type="domain" description="NmrA-like" evidence="4">
    <location>
        <begin position="13"/>
        <end position="307"/>
    </location>
</feature>
<evidence type="ECO:0000256" key="3">
    <source>
        <dbReference type="ARBA" id="ARBA00023002"/>
    </source>
</evidence>
<dbReference type="PANTHER" id="PTHR42748:SF30">
    <property type="entry name" value="NMRA-LIKE DOMAIN-CONTAINING PROTEIN"/>
    <property type="match status" value="1"/>
</dbReference>